<dbReference type="EMBL" id="CAJZBQ010000027">
    <property type="protein sequence ID" value="CAG9320969.1"/>
    <property type="molecule type" value="Genomic_DNA"/>
</dbReference>
<comment type="caution">
    <text evidence="1">The sequence shown here is derived from an EMBL/GenBank/DDBJ whole genome shotgun (WGS) entry which is preliminary data.</text>
</comment>
<protein>
    <submittedName>
        <fullName evidence="1">Uncharacterized protein</fullName>
    </submittedName>
</protein>
<accession>A0AAU9JGZ9</accession>
<organism evidence="1 2">
    <name type="scientific">Blepharisma stoltei</name>
    <dbReference type="NCBI Taxonomy" id="1481888"/>
    <lineage>
        <taxon>Eukaryota</taxon>
        <taxon>Sar</taxon>
        <taxon>Alveolata</taxon>
        <taxon>Ciliophora</taxon>
        <taxon>Postciliodesmatophora</taxon>
        <taxon>Heterotrichea</taxon>
        <taxon>Heterotrichida</taxon>
        <taxon>Blepharismidae</taxon>
        <taxon>Blepharisma</taxon>
    </lineage>
</organism>
<gene>
    <name evidence="1" type="ORF">BSTOLATCC_MIC27541</name>
</gene>
<keyword evidence="2" id="KW-1185">Reference proteome</keyword>
<reference evidence="1" key="1">
    <citation type="submission" date="2021-09" db="EMBL/GenBank/DDBJ databases">
        <authorList>
            <consortium name="AG Swart"/>
            <person name="Singh M."/>
            <person name="Singh A."/>
            <person name="Seah K."/>
            <person name="Emmerich C."/>
        </authorList>
    </citation>
    <scope>NUCLEOTIDE SEQUENCE</scope>
    <source>
        <strain evidence="1">ATCC30299</strain>
    </source>
</reference>
<sequence>MPKLYFDIPKTIPIQSYQFFTSNSDTDLIVKIKFLRANSKWSDLFKLIYHRDPINISDIKDQGWERPPKTIGCLAIAYLAEGALEESNKIQYYIKGVIGAIVTNLYSPDETLQEFSLKLLNRTLKNATESTIYEILNFNVYKPLFALFPSPILGDLAMDTCKIILYRREKAQKVFFKFKGDGELLKFLELNTVNATFLMSCINALIIDPNGKPNYGNLNKLIDAGIVEAIKNNKPILNLCYNKKAEIDELSFLMWLSLK</sequence>
<name>A0AAU9JGZ9_9CILI</name>
<dbReference type="AlphaFoldDB" id="A0AAU9JGZ9"/>
<evidence type="ECO:0000313" key="2">
    <source>
        <dbReference type="Proteomes" id="UP001162131"/>
    </source>
</evidence>
<dbReference type="Proteomes" id="UP001162131">
    <property type="component" value="Unassembled WGS sequence"/>
</dbReference>
<evidence type="ECO:0000313" key="1">
    <source>
        <dbReference type="EMBL" id="CAG9320969.1"/>
    </source>
</evidence>
<proteinExistence type="predicted"/>